<keyword evidence="2" id="KW-0964">Secreted</keyword>
<dbReference type="HOGENOM" id="CLU_543219_0_0_1"/>
<dbReference type="Proteomes" id="UP000000305">
    <property type="component" value="Unassembled WGS sequence"/>
</dbReference>
<feature type="coiled-coil region" evidence="4">
    <location>
        <begin position="113"/>
        <end position="140"/>
    </location>
</feature>
<dbReference type="Pfam" id="PF00386">
    <property type="entry name" value="C1q"/>
    <property type="match status" value="1"/>
</dbReference>
<reference evidence="6 7" key="1">
    <citation type="journal article" date="2011" name="Science">
        <title>The ecoresponsive genome of Daphnia pulex.</title>
        <authorList>
            <person name="Colbourne J.K."/>
            <person name="Pfrender M.E."/>
            <person name="Gilbert D."/>
            <person name="Thomas W.K."/>
            <person name="Tucker A."/>
            <person name="Oakley T.H."/>
            <person name="Tokishita S."/>
            <person name="Aerts A."/>
            <person name="Arnold G.J."/>
            <person name="Basu M.K."/>
            <person name="Bauer D.J."/>
            <person name="Caceres C.E."/>
            <person name="Carmel L."/>
            <person name="Casola C."/>
            <person name="Choi J.H."/>
            <person name="Detter J.C."/>
            <person name="Dong Q."/>
            <person name="Dusheyko S."/>
            <person name="Eads B.D."/>
            <person name="Frohlich T."/>
            <person name="Geiler-Samerotte K.A."/>
            <person name="Gerlach D."/>
            <person name="Hatcher P."/>
            <person name="Jogdeo S."/>
            <person name="Krijgsveld J."/>
            <person name="Kriventseva E.V."/>
            <person name="Kultz D."/>
            <person name="Laforsch C."/>
            <person name="Lindquist E."/>
            <person name="Lopez J."/>
            <person name="Manak J.R."/>
            <person name="Muller J."/>
            <person name="Pangilinan J."/>
            <person name="Patwardhan R.P."/>
            <person name="Pitluck S."/>
            <person name="Pritham E.J."/>
            <person name="Rechtsteiner A."/>
            <person name="Rho M."/>
            <person name="Rogozin I.B."/>
            <person name="Sakarya O."/>
            <person name="Salamov A."/>
            <person name="Schaack S."/>
            <person name="Shapiro H."/>
            <person name="Shiga Y."/>
            <person name="Skalitzky C."/>
            <person name="Smith Z."/>
            <person name="Souvorov A."/>
            <person name="Sung W."/>
            <person name="Tang Z."/>
            <person name="Tsuchiya D."/>
            <person name="Tu H."/>
            <person name="Vos H."/>
            <person name="Wang M."/>
            <person name="Wolf Y.I."/>
            <person name="Yamagata H."/>
            <person name="Yamada T."/>
            <person name="Ye Y."/>
            <person name="Shaw J.R."/>
            <person name="Andrews J."/>
            <person name="Crease T.J."/>
            <person name="Tang H."/>
            <person name="Lucas S.M."/>
            <person name="Robertson H.M."/>
            <person name="Bork P."/>
            <person name="Koonin E.V."/>
            <person name="Zdobnov E.M."/>
            <person name="Grigoriev I.V."/>
            <person name="Lynch M."/>
            <person name="Boore J.L."/>
        </authorList>
    </citation>
    <scope>NUCLEOTIDE SEQUENCE [LARGE SCALE GENOMIC DNA]</scope>
</reference>
<dbReference type="InParanoid" id="E9HYL0"/>
<dbReference type="PROSITE" id="PS50871">
    <property type="entry name" value="C1Q"/>
    <property type="match status" value="1"/>
</dbReference>
<keyword evidence="3" id="KW-0732">Signal</keyword>
<evidence type="ECO:0000313" key="6">
    <source>
        <dbReference type="EMBL" id="EFX63172.1"/>
    </source>
</evidence>
<proteinExistence type="predicted"/>
<feature type="domain" description="C1q" evidence="5">
    <location>
        <begin position="353"/>
        <end position="502"/>
    </location>
</feature>
<dbReference type="Gene3D" id="2.60.120.40">
    <property type="match status" value="1"/>
</dbReference>
<organism evidence="6 7">
    <name type="scientific">Daphnia pulex</name>
    <name type="common">Water flea</name>
    <dbReference type="NCBI Taxonomy" id="6669"/>
    <lineage>
        <taxon>Eukaryota</taxon>
        <taxon>Metazoa</taxon>
        <taxon>Ecdysozoa</taxon>
        <taxon>Arthropoda</taxon>
        <taxon>Crustacea</taxon>
        <taxon>Branchiopoda</taxon>
        <taxon>Diplostraca</taxon>
        <taxon>Cladocera</taxon>
        <taxon>Anomopoda</taxon>
        <taxon>Daphniidae</taxon>
        <taxon>Daphnia</taxon>
    </lineage>
</organism>
<dbReference type="InterPro" id="IPR050822">
    <property type="entry name" value="Cerebellin_Synaptic_Org"/>
</dbReference>
<evidence type="ECO:0000256" key="2">
    <source>
        <dbReference type="ARBA" id="ARBA00022525"/>
    </source>
</evidence>
<name>E9HYL0_DAPPU</name>
<dbReference type="PANTHER" id="PTHR22923">
    <property type="entry name" value="CEREBELLIN-RELATED"/>
    <property type="match status" value="1"/>
</dbReference>
<dbReference type="InterPro" id="IPR008983">
    <property type="entry name" value="Tumour_necrosis_fac-like_dom"/>
</dbReference>
<dbReference type="GO" id="GO:0005615">
    <property type="term" value="C:extracellular space"/>
    <property type="evidence" value="ECO:0000318"/>
    <property type="project" value="GO_Central"/>
</dbReference>
<evidence type="ECO:0000259" key="5">
    <source>
        <dbReference type="PROSITE" id="PS50871"/>
    </source>
</evidence>
<dbReference type="InterPro" id="IPR001073">
    <property type="entry name" value="C1q_dom"/>
</dbReference>
<dbReference type="AlphaFoldDB" id="E9HYL0"/>
<dbReference type="KEGG" id="dpx:DAPPUDRAFT_229930"/>
<dbReference type="STRING" id="6669.E9HYL0"/>
<keyword evidence="4" id="KW-0175">Coiled coil</keyword>
<evidence type="ECO:0000313" key="7">
    <source>
        <dbReference type="Proteomes" id="UP000000305"/>
    </source>
</evidence>
<accession>E9HYL0</accession>
<evidence type="ECO:0000256" key="1">
    <source>
        <dbReference type="ARBA" id="ARBA00004613"/>
    </source>
</evidence>
<dbReference type="SMART" id="SM00110">
    <property type="entry name" value="C1Q"/>
    <property type="match status" value="1"/>
</dbReference>
<dbReference type="PANTHER" id="PTHR22923:SF62">
    <property type="entry name" value="CVP18"/>
    <property type="match status" value="1"/>
</dbReference>
<comment type="subcellular location">
    <subcellularLocation>
        <location evidence="1">Secreted</location>
    </subcellularLocation>
</comment>
<evidence type="ECO:0000256" key="4">
    <source>
        <dbReference type="SAM" id="Coils"/>
    </source>
</evidence>
<dbReference type="OrthoDB" id="6372410at2759"/>
<dbReference type="SUPFAM" id="SSF49842">
    <property type="entry name" value="TNF-like"/>
    <property type="match status" value="1"/>
</dbReference>
<gene>
    <name evidence="6" type="ORF">DAPPUDRAFT_229930</name>
</gene>
<dbReference type="EMBL" id="GL733186">
    <property type="protein sequence ID" value="EFX63172.1"/>
    <property type="molecule type" value="Genomic_DNA"/>
</dbReference>
<sequence>MNELLTMIIDDEFNHPLNSIIQYRKRLDAIATDFSGPTVASTTRPSTVSAAAAVNATAVPTETTTTTTITTTTEKVTTTTAAATDSTSGVILQSQSTADSTENGSIENPNLIMTFIEENVNELEKFIDVAKNEMNELLTMIIDDEFNHPLNSIIQYRKRLDAIATDFSGPTVAQNITTTSTTRPSTVSAAAVPTETTTTTTITTTTEKVTTTTAAATDSTSGVILQSQSTADSTENGSIENPNLIMTFIEEAVNELDKSIDVAKNEMNELNHTLNSIIQYRKRLDAIATDLEKKVFEDGKFLRDIEDQIKQMDIIEKELDIKEAMLLALNGRETLLGNKIEHNLNLYNNPSVLDSWKISFFAQRNGTFNIKTVIHPFDIVPLNQGQCFSPSSGVFTVPFHGIYHFYFAALKMKKQESGTGRVTIQLVKNRKIVPTLRKVLAEVHLDSADWYGWFPLHLQATVDLQEMDEITAELLEGSLYDSGSPDHLLTDFGGFLITRLYN</sequence>
<keyword evidence="7" id="KW-1185">Reference proteome</keyword>
<evidence type="ECO:0000256" key="3">
    <source>
        <dbReference type="ARBA" id="ARBA00022729"/>
    </source>
</evidence>
<feature type="coiled-coil region" evidence="4">
    <location>
        <begin position="246"/>
        <end position="273"/>
    </location>
</feature>
<protein>
    <recommendedName>
        <fullName evidence="5">C1q domain-containing protein</fullName>
    </recommendedName>
</protein>